<organism evidence="2 3">
    <name type="scientific">Crenichthys baileyi</name>
    <name type="common">White River springfish</name>
    <dbReference type="NCBI Taxonomy" id="28760"/>
    <lineage>
        <taxon>Eukaryota</taxon>
        <taxon>Metazoa</taxon>
        <taxon>Chordata</taxon>
        <taxon>Craniata</taxon>
        <taxon>Vertebrata</taxon>
        <taxon>Euteleostomi</taxon>
        <taxon>Actinopterygii</taxon>
        <taxon>Neopterygii</taxon>
        <taxon>Teleostei</taxon>
        <taxon>Neoteleostei</taxon>
        <taxon>Acanthomorphata</taxon>
        <taxon>Ovalentaria</taxon>
        <taxon>Atherinomorphae</taxon>
        <taxon>Cyprinodontiformes</taxon>
        <taxon>Goodeidae</taxon>
        <taxon>Crenichthys</taxon>
    </lineage>
</organism>
<protein>
    <submittedName>
        <fullName evidence="2">Uncharacterized protein</fullName>
    </submittedName>
</protein>
<feature type="region of interest" description="Disordered" evidence="1">
    <location>
        <begin position="63"/>
        <end position="95"/>
    </location>
</feature>
<name>A0AAV9RM10_9TELE</name>
<evidence type="ECO:0000256" key="1">
    <source>
        <dbReference type="SAM" id="MobiDB-lite"/>
    </source>
</evidence>
<feature type="non-terminal residue" evidence="2">
    <location>
        <position position="1"/>
    </location>
</feature>
<evidence type="ECO:0000313" key="2">
    <source>
        <dbReference type="EMBL" id="KAK5610040.1"/>
    </source>
</evidence>
<feature type="compositionally biased region" description="Polar residues" evidence="1">
    <location>
        <begin position="83"/>
        <end position="95"/>
    </location>
</feature>
<dbReference type="Proteomes" id="UP001311232">
    <property type="component" value="Unassembled WGS sequence"/>
</dbReference>
<gene>
    <name evidence="2" type="ORF">CRENBAI_014246</name>
</gene>
<dbReference type="EMBL" id="JAHHUM010001723">
    <property type="protein sequence ID" value="KAK5610040.1"/>
    <property type="molecule type" value="Genomic_DNA"/>
</dbReference>
<comment type="caution">
    <text evidence="2">The sequence shown here is derived from an EMBL/GenBank/DDBJ whole genome shotgun (WGS) entry which is preliminary data.</text>
</comment>
<proteinExistence type="predicted"/>
<sequence length="95" mass="10337">AARAWCQGLTGAAYSNQLWSISRLGCQHSSAQVFAIVVACIFHLLDPVSDHIKNPELKLPRTYEESSSSWQPKLLTPKPQASEACSPSTKPQSSP</sequence>
<accession>A0AAV9RM10</accession>
<evidence type="ECO:0000313" key="3">
    <source>
        <dbReference type="Proteomes" id="UP001311232"/>
    </source>
</evidence>
<dbReference type="AlphaFoldDB" id="A0AAV9RM10"/>
<keyword evidence="3" id="KW-1185">Reference proteome</keyword>
<feature type="non-terminal residue" evidence="2">
    <location>
        <position position="95"/>
    </location>
</feature>
<reference evidence="2 3" key="1">
    <citation type="submission" date="2021-06" db="EMBL/GenBank/DDBJ databases">
        <authorList>
            <person name="Palmer J.M."/>
        </authorList>
    </citation>
    <scope>NUCLEOTIDE SEQUENCE [LARGE SCALE GENOMIC DNA]</scope>
    <source>
        <strain evidence="2 3">MEX-2019</strain>
        <tissue evidence="2">Muscle</tissue>
    </source>
</reference>